<evidence type="ECO:0000256" key="1">
    <source>
        <dbReference type="ARBA" id="ARBA00022849"/>
    </source>
</evidence>
<dbReference type="EMBL" id="LPVY01000023">
    <property type="protein sequence ID" value="KZB61630.1"/>
    <property type="molecule type" value="Genomic_DNA"/>
</dbReference>
<dbReference type="InterPro" id="IPR023485">
    <property type="entry name" value="Ptyr_pPase"/>
</dbReference>
<gene>
    <name evidence="3" type="ORF">AUP42_06660</name>
</gene>
<dbReference type="Pfam" id="PF01451">
    <property type="entry name" value="LMWPc"/>
    <property type="match status" value="1"/>
</dbReference>
<organism evidence="3 4">
    <name type="scientific">Thalassospira lucentensis</name>
    <dbReference type="NCBI Taxonomy" id="168935"/>
    <lineage>
        <taxon>Bacteria</taxon>
        <taxon>Pseudomonadati</taxon>
        <taxon>Pseudomonadota</taxon>
        <taxon>Alphaproteobacteria</taxon>
        <taxon>Rhodospirillales</taxon>
        <taxon>Thalassospiraceae</taxon>
        <taxon>Thalassospira</taxon>
    </lineage>
</organism>
<dbReference type="GO" id="GO:0046685">
    <property type="term" value="P:response to arsenic-containing substance"/>
    <property type="evidence" value="ECO:0007669"/>
    <property type="project" value="UniProtKB-KW"/>
</dbReference>
<dbReference type="AlphaFoldDB" id="A0A154L168"/>
<sequence>MAGGTYNILFLCQGNSARSIMAEAILNREGADHFHGFSAGAHPRGHLHPYTIDLLKSLGHDPSVFSSKPMEVYSGQDTIKFDFVFTVCDQTAKESCPIFPGSPMTAHWGVPDPAGATGTEAEIRLAFADAYRMLRNRISIFTSLPFASLDRMSLQRKLDDIGKTGLPESESA</sequence>
<dbReference type="OrthoDB" id="9793058at2"/>
<dbReference type="Proteomes" id="UP000076335">
    <property type="component" value="Unassembled WGS sequence"/>
</dbReference>
<dbReference type="InterPro" id="IPR036196">
    <property type="entry name" value="Ptyr_pPase_sf"/>
</dbReference>
<feature type="domain" description="Phosphotyrosine protein phosphatase I" evidence="2">
    <location>
        <begin position="6"/>
        <end position="144"/>
    </location>
</feature>
<dbReference type="SUPFAM" id="SSF52788">
    <property type="entry name" value="Phosphotyrosine protein phosphatases I"/>
    <property type="match status" value="1"/>
</dbReference>
<proteinExistence type="predicted"/>
<dbReference type="PANTHER" id="PTHR43428:SF1">
    <property type="entry name" value="ARSENATE REDUCTASE"/>
    <property type="match status" value="1"/>
</dbReference>
<dbReference type="PANTHER" id="PTHR43428">
    <property type="entry name" value="ARSENATE REDUCTASE"/>
    <property type="match status" value="1"/>
</dbReference>
<protein>
    <submittedName>
        <fullName evidence="3">Arsenate reductase</fullName>
    </submittedName>
</protein>
<evidence type="ECO:0000259" key="2">
    <source>
        <dbReference type="SMART" id="SM00226"/>
    </source>
</evidence>
<dbReference type="SMART" id="SM00226">
    <property type="entry name" value="LMWPc"/>
    <property type="match status" value="1"/>
</dbReference>
<name>A0A154L168_9PROT</name>
<keyword evidence="1" id="KW-0059">Arsenical resistance</keyword>
<dbReference type="Gene3D" id="3.40.50.2300">
    <property type="match status" value="1"/>
</dbReference>
<reference evidence="3 4" key="1">
    <citation type="submission" date="2015-12" db="EMBL/GenBank/DDBJ databases">
        <title>Genome sequence of Thalassospira lucentensis MCCC 1A02072.</title>
        <authorList>
            <person name="Lu L."/>
            <person name="Lai Q."/>
            <person name="Shao Z."/>
            <person name="Qian P."/>
        </authorList>
    </citation>
    <scope>NUCLEOTIDE SEQUENCE [LARGE SCALE GENOMIC DNA]</scope>
    <source>
        <strain evidence="3 4">MCCC 1A02072</strain>
    </source>
</reference>
<accession>A0A154L168</accession>
<evidence type="ECO:0000313" key="3">
    <source>
        <dbReference type="EMBL" id="KZB61630.1"/>
    </source>
</evidence>
<comment type="caution">
    <text evidence="3">The sequence shown here is derived from an EMBL/GenBank/DDBJ whole genome shotgun (WGS) entry which is preliminary data.</text>
</comment>
<evidence type="ECO:0000313" key="4">
    <source>
        <dbReference type="Proteomes" id="UP000076335"/>
    </source>
</evidence>
<dbReference type="CDD" id="cd16345">
    <property type="entry name" value="LMWP_ArsC"/>
    <property type="match status" value="1"/>
</dbReference>
<dbReference type="RefSeq" id="WP_062953229.1">
    <property type="nucleotide sequence ID" value="NZ_LPVY01000023.1"/>
</dbReference>